<reference evidence="2 3" key="1">
    <citation type="submission" date="2017-06" db="EMBL/GenBank/DDBJ databases">
        <authorList>
            <person name="Kim H.J."/>
            <person name="Triplett B.A."/>
        </authorList>
    </citation>
    <scope>NUCLEOTIDE SEQUENCE [LARGE SCALE GENOMIC DNA]</scope>
    <source>
        <strain evidence="2 3">CGMCC 4.1858</strain>
    </source>
</reference>
<accession>A0A239NVE9</accession>
<dbReference type="SUPFAM" id="SSF53474">
    <property type="entry name" value="alpha/beta-Hydrolases"/>
    <property type="match status" value="1"/>
</dbReference>
<proteinExistence type="predicted"/>
<dbReference type="RefSeq" id="WP_179280228.1">
    <property type="nucleotide sequence ID" value="NZ_FZOF01000047.1"/>
</dbReference>
<dbReference type="Gene3D" id="3.40.50.1820">
    <property type="entry name" value="alpha/beta hydrolase"/>
    <property type="match status" value="1"/>
</dbReference>
<dbReference type="GO" id="GO:0003824">
    <property type="term" value="F:catalytic activity"/>
    <property type="evidence" value="ECO:0007669"/>
    <property type="project" value="UniProtKB-ARBA"/>
</dbReference>
<evidence type="ECO:0000259" key="1">
    <source>
        <dbReference type="Pfam" id="PF00561"/>
    </source>
</evidence>
<keyword evidence="3" id="KW-1185">Reference proteome</keyword>
<dbReference type="AlphaFoldDB" id="A0A239NVE9"/>
<evidence type="ECO:0000313" key="2">
    <source>
        <dbReference type="EMBL" id="SNT58079.1"/>
    </source>
</evidence>
<organism evidence="2 3">
    <name type="scientific">Actinacidiphila glaucinigra</name>
    <dbReference type="NCBI Taxonomy" id="235986"/>
    <lineage>
        <taxon>Bacteria</taxon>
        <taxon>Bacillati</taxon>
        <taxon>Actinomycetota</taxon>
        <taxon>Actinomycetes</taxon>
        <taxon>Kitasatosporales</taxon>
        <taxon>Streptomycetaceae</taxon>
        <taxon>Actinacidiphila</taxon>
    </lineage>
</organism>
<feature type="domain" description="AB hydrolase-1" evidence="1">
    <location>
        <begin position="22"/>
        <end position="269"/>
    </location>
</feature>
<dbReference type="PANTHER" id="PTHR43433:SF10">
    <property type="entry name" value="AB HYDROLASE-1 DOMAIN-CONTAINING PROTEIN"/>
    <property type="match status" value="1"/>
</dbReference>
<protein>
    <submittedName>
        <fullName evidence="2">Pimeloyl-ACP methyl ester carboxylesterase</fullName>
    </submittedName>
</protein>
<gene>
    <name evidence="2" type="ORF">SAMN05216252_14731</name>
</gene>
<dbReference type="InterPro" id="IPR050471">
    <property type="entry name" value="AB_hydrolase"/>
</dbReference>
<dbReference type="Pfam" id="PF00561">
    <property type="entry name" value="Abhydrolase_1"/>
    <property type="match status" value="1"/>
</dbReference>
<sequence>MELRRADGGVIAVEVLGEPDAPAVLLCHGLADSRLAVYGFAGAADALGLRFITPDRPGIGGTDARRLTRVVDWAAEATLVLDTLGIGSVALLGVSGGGAFAAACASELPDRVRSLLLIAPLGPPGWPTCGMAAGQRASLRIARHAPAFGGWFMGRLATLARRAPGLFFRLAASEMPACDRRALAQPDERAAFLTNYLEAFHHGSRGVAQDLRVLTRPWGFDLESIRVPTWIHHGDADTTVPLQHGRRFAAAIPGARLHVHPGQGHFSILAAPEQTLATLAA</sequence>
<name>A0A239NVE9_9ACTN</name>
<dbReference type="Proteomes" id="UP000198280">
    <property type="component" value="Unassembled WGS sequence"/>
</dbReference>
<dbReference type="InterPro" id="IPR029058">
    <property type="entry name" value="AB_hydrolase_fold"/>
</dbReference>
<dbReference type="PANTHER" id="PTHR43433">
    <property type="entry name" value="HYDROLASE, ALPHA/BETA FOLD FAMILY PROTEIN"/>
    <property type="match status" value="1"/>
</dbReference>
<evidence type="ECO:0000313" key="3">
    <source>
        <dbReference type="Proteomes" id="UP000198280"/>
    </source>
</evidence>
<dbReference type="PRINTS" id="PR00111">
    <property type="entry name" value="ABHYDROLASE"/>
</dbReference>
<dbReference type="InterPro" id="IPR000073">
    <property type="entry name" value="AB_hydrolase_1"/>
</dbReference>
<dbReference type="EMBL" id="FZOF01000047">
    <property type="protein sequence ID" value="SNT58079.1"/>
    <property type="molecule type" value="Genomic_DNA"/>
</dbReference>